<dbReference type="Pfam" id="PF13088">
    <property type="entry name" value="BNR_2"/>
    <property type="match status" value="1"/>
</dbReference>
<dbReference type="KEGG" id="lrs:PX52LOC_01303"/>
<protein>
    <submittedName>
        <fullName evidence="3">Putative retaining sialidase</fullName>
    </submittedName>
</protein>
<evidence type="ECO:0000256" key="1">
    <source>
        <dbReference type="SAM" id="SignalP"/>
    </source>
</evidence>
<dbReference type="InterPro" id="IPR036278">
    <property type="entry name" value="Sialidase_sf"/>
</dbReference>
<evidence type="ECO:0000313" key="3">
    <source>
        <dbReference type="EMBL" id="QEL14415.1"/>
    </source>
</evidence>
<reference evidence="4" key="1">
    <citation type="submission" date="2019-08" db="EMBL/GenBank/DDBJ databases">
        <title>Limnoglobus roseus gen. nov., sp. nov., a novel freshwater planctomycete with a giant genome from the family Gemmataceae.</title>
        <authorList>
            <person name="Kulichevskaya I.S."/>
            <person name="Naumoff D.G."/>
            <person name="Miroshnikov K."/>
            <person name="Ivanova A."/>
            <person name="Philippov D.A."/>
            <person name="Hakobyan A."/>
            <person name="Rijpstra I.C."/>
            <person name="Sinninghe Damste J.S."/>
            <person name="Liesack W."/>
            <person name="Dedysh S.N."/>
        </authorList>
    </citation>
    <scope>NUCLEOTIDE SEQUENCE [LARGE SCALE GENOMIC DNA]</scope>
    <source>
        <strain evidence="4">PX52</strain>
    </source>
</reference>
<dbReference type="RefSeq" id="WP_149109306.1">
    <property type="nucleotide sequence ID" value="NZ_CP042425.1"/>
</dbReference>
<keyword evidence="1" id="KW-0732">Signal</keyword>
<sequence length="418" mass="46455">MRIAVILLLVLPAPLFAQDTGEKAEARFAKMTPEAVRDYEREVMRRIADLALIPPKINTSPLPQYDADRLDYGMTIGMERTPKGRLWACWVAGGDSPKAFFVLATSDDNGETWSKPRLVVDAHSKTLPVDRSILVGNLWTDPQGRLWLFFDQSMDMFDGRAGVWSAVCENPDDEHPKWSAPRRIWHGVALNKPTVLSSGEWLLPLSLNQNPGFGPFKGAFPELDPLRGAHAFVSRDKGVTWERRGAVQFPNPDWHEHMFVERKDGTLWMLARNAKGIMQSTSTDGGKTWAAPTEVSGVGQPNARFHVRRLASGRLLLVKHGDAVGAHQGRVKLSAWLSEDDGKTWTGGLILDDRKGVSYPDGVQSPDGTIYISYDRNRATDGEVLLARFTEADVLKGNVIDPKSKLRMLISRPLGAKK</sequence>
<dbReference type="Gene3D" id="2.120.10.10">
    <property type="match status" value="1"/>
</dbReference>
<dbReference type="SUPFAM" id="SSF50939">
    <property type="entry name" value="Sialidases"/>
    <property type="match status" value="1"/>
</dbReference>
<dbReference type="OrthoDB" id="41724at2"/>
<evidence type="ECO:0000313" key="4">
    <source>
        <dbReference type="Proteomes" id="UP000324974"/>
    </source>
</evidence>
<dbReference type="EMBL" id="CP042425">
    <property type="protein sequence ID" value="QEL14415.1"/>
    <property type="molecule type" value="Genomic_DNA"/>
</dbReference>
<feature type="signal peptide" evidence="1">
    <location>
        <begin position="1"/>
        <end position="17"/>
    </location>
</feature>
<dbReference type="PANTHER" id="PTHR43752">
    <property type="entry name" value="BNR/ASP-BOX REPEAT FAMILY PROTEIN"/>
    <property type="match status" value="1"/>
</dbReference>
<dbReference type="PANTHER" id="PTHR43752:SF2">
    <property type="entry name" value="BNR_ASP-BOX REPEAT FAMILY PROTEIN"/>
    <property type="match status" value="1"/>
</dbReference>
<organism evidence="3 4">
    <name type="scientific">Limnoglobus roseus</name>
    <dbReference type="NCBI Taxonomy" id="2598579"/>
    <lineage>
        <taxon>Bacteria</taxon>
        <taxon>Pseudomonadati</taxon>
        <taxon>Planctomycetota</taxon>
        <taxon>Planctomycetia</taxon>
        <taxon>Gemmatales</taxon>
        <taxon>Gemmataceae</taxon>
        <taxon>Limnoglobus</taxon>
    </lineage>
</organism>
<accession>A0A5C1A7H0</accession>
<dbReference type="InterPro" id="IPR011040">
    <property type="entry name" value="Sialidase"/>
</dbReference>
<name>A0A5C1A7H0_9BACT</name>
<proteinExistence type="predicted"/>
<feature type="chain" id="PRO_5022874145" evidence="1">
    <location>
        <begin position="18"/>
        <end position="418"/>
    </location>
</feature>
<dbReference type="Proteomes" id="UP000324974">
    <property type="component" value="Chromosome"/>
</dbReference>
<feature type="domain" description="Sialidase" evidence="2">
    <location>
        <begin position="84"/>
        <end position="372"/>
    </location>
</feature>
<dbReference type="CDD" id="cd15482">
    <property type="entry name" value="Sialidase_non-viral"/>
    <property type="match status" value="1"/>
</dbReference>
<dbReference type="AlphaFoldDB" id="A0A5C1A7H0"/>
<evidence type="ECO:0000259" key="2">
    <source>
        <dbReference type="Pfam" id="PF13088"/>
    </source>
</evidence>
<gene>
    <name evidence="3" type="ORF">PX52LOC_01303</name>
</gene>
<keyword evidence="4" id="KW-1185">Reference proteome</keyword>